<reference evidence="6" key="1">
    <citation type="submission" date="2021-01" db="EMBL/GenBank/DDBJ databases">
        <title>Whole genome shotgun sequence of Planotetraspora thailandica NBRC 104271.</title>
        <authorList>
            <person name="Komaki H."/>
            <person name="Tamura T."/>
        </authorList>
    </citation>
    <scope>NUCLEOTIDE SEQUENCE</scope>
    <source>
        <strain evidence="6">NBRC 104271</strain>
    </source>
</reference>
<dbReference type="AlphaFoldDB" id="A0A8J3V7Z1"/>
<dbReference type="PRINTS" id="PR00778">
    <property type="entry name" value="HTHARSR"/>
</dbReference>
<dbReference type="CDD" id="cd00090">
    <property type="entry name" value="HTH_ARSR"/>
    <property type="match status" value="1"/>
</dbReference>
<evidence type="ECO:0000256" key="3">
    <source>
        <dbReference type="ARBA" id="ARBA00023163"/>
    </source>
</evidence>
<dbReference type="InterPro" id="IPR036390">
    <property type="entry name" value="WH_DNA-bd_sf"/>
</dbReference>
<evidence type="ECO:0000256" key="4">
    <source>
        <dbReference type="SAM" id="MobiDB-lite"/>
    </source>
</evidence>
<dbReference type="InterPro" id="IPR001845">
    <property type="entry name" value="HTH_ArsR_DNA-bd_dom"/>
</dbReference>
<dbReference type="InterPro" id="IPR051011">
    <property type="entry name" value="Metal_resp_trans_reg"/>
</dbReference>
<keyword evidence="7" id="KW-1185">Reference proteome</keyword>
<gene>
    <name evidence="6" type="primary">arsR_2</name>
    <name evidence="6" type="ORF">Pth03_61040</name>
</gene>
<keyword evidence="2" id="KW-0238">DNA-binding</keyword>
<evidence type="ECO:0000313" key="7">
    <source>
        <dbReference type="Proteomes" id="UP000605992"/>
    </source>
</evidence>
<feature type="region of interest" description="Disordered" evidence="4">
    <location>
        <begin position="105"/>
        <end position="133"/>
    </location>
</feature>
<dbReference type="Proteomes" id="UP000605992">
    <property type="component" value="Unassembled WGS sequence"/>
</dbReference>
<accession>A0A8J3V7Z1</accession>
<dbReference type="SMART" id="SM00418">
    <property type="entry name" value="HTH_ARSR"/>
    <property type="match status" value="1"/>
</dbReference>
<comment type="caution">
    <text evidence="6">The sequence shown here is derived from an EMBL/GenBank/DDBJ whole genome shotgun (WGS) entry which is preliminary data.</text>
</comment>
<feature type="domain" description="HTH arsR-type" evidence="5">
    <location>
        <begin position="11"/>
        <end position="105"/>
    </location>
</feature>
<evidence type="ECO:0000259" key="5">
    <source>
        <dbReference type="PROSITE" id="PS50987"/>
    </source>
</evidence>
<sequence length="133" mass="14499">MHTSLSGFRMPNDEQVHLAAESLRLLSDPTRMKILWALLQGESSVACLAELVGAAPTAVSQHLAKLRLAGLVKGRREGTFVYYSAADVHVQRLLDEALFHADHADRDLPDHPGTDTSVHAMQPVELVHSPSDS</sequence>
<dbReference type="PANTHER" id="PTHR43132:SF8">
    <property type="entry name" value="HTH-TYPE TRANSCRIPTIONAL REGULATOR KMTR"/>
    <property type="match status" value="1"/>
</dbReference>
<dbReference type="Pfam" id="PF01022">
    <property type="entry name" value="HTH_5"/>
    <property type="match status" value="1"/>
</dbReference>
<dbReference type="EMBL" id="BOOR01000055">
    <property type="protein sequence ID" value="GII57715.1"/>
    <property type="molecule type" value="Genomic_DNA"/>
</dbReference>
<name>A0A8J3V7Z1_9ACTN</name>
<organism evidence="6 7">
    <name type="scientific">Planotetraspora thailandica</name>
    <dbReference type="NCBI Taxonomy" id="487172"/>
    <lineage>
        <taxon>Bacteria</taxon>
        <taxon>Bacillati</taxon>
        <taxon>Actinomycetota</taxon>
        <taxon>Actinomycetes</taxon>
        <taxon>Streptosporangiales</taxon>
        <taxon>Streptosporangiaceae</taxon>
        <taxon>Planotetraspora</taxon>
    </lineage>
</organism>
<dbReference type="RefSeq" id="WP_203947832.1">
    <property type="nucleotide sequence ID" value="NZ_BOOR01000055.1"/>
</dbReference>
<dbReference type="PANTHER" id="PTHR43132">
    <property type="entry name" value="ARSENICAL RESISTANCE OPERON REPRESSOR ARSR-RELATED"/>
    <property type="match status" value="1"/>
</dbReference>
<dbReference type="GO" id="GO:0003677">
    <property type="term" value="F:DNA binding"/>
    <property type="evidence" value="ECO:0007669"/>
    <property type="project" value="UniProtKB-KW"/>
</dbReference>
<keyword evidence="1" id="KW-0805">Transcription regulation</keyword>
<evidence type="ECO:0000256" key="2">
    <source>
        <dbReference type="ARBA" id="ARBA00023125"/>
    </source>
</evidence>
<dbReference type="SUPFAM" id="SSF46785">
    <property type="entry name" value="Winged helix' DNA-binding domain"/>
    <property type="match status" value="1"/>
</dbReference>
<dbReference type="GO" id="GO:0003700">
    <property type="term" value="F:DNA-binding transcription factor activity"/>
    <property type="evidence" value="ECO:0007669"/>
    <property type="project" value="InterPro"/>
</dbReference>
<dbReference type="PROSITE" id="PS50987">
    <property type="entry name" value="HTH_ARSR_2"/>
    <property type="match status" value="1"/>
</dbReference>
<dbReference type="NCBIfam" id="NF033788">
    <property type="entry name" value="HTH_metalloreg"/>
    <property type="match status" value="1"/>
</dbReference>
<protein>
    <submittedName>
        <fullName evidence="6">Transcriptional regulator</fullName>
    </submittedName>
</protein>
<evidence type="ECO:0000313" key="6">
    <source>
        <dbReference type="EMBL" id="GII57715.1"/>
    </source>
</evidence>
<proteinExistence type="predicted"/>
<dbReference type="InterPro" id="IPR036388">
    <property type="entry name" value="WH-like_DNA-bd_sf"/>
</dbReference>
<evidence type="ECO:0000256" key="1">
    <source>
        <dbReference type="ARBA" id="ARBA00023015"/>
    </source>
</evidence>
<keyword evidence="3" id="KW-0804">Transcription</keyword>
<dbReference type="Gene3D" id="1.10.10.10">
    <property type="entry name" value="Winged helix-like DNA-binding domain superfamily/Winged helix DNA-binding domain"/>
    <property type="match status" value="1"/>
</dbReference>
<dbReference type="InterPro" id="IPR011991">
    <property type="entry name" value="ArsR-like_HTH"/>
</dbReference>